<accession>A0ABY0EVI4</accession>
<protein>
    <submittedName>
        <fullName evidence="2">Sporulation/spore germination protein</fullName>
    </submittedName>
</protein>
<dbReference type="SMART" id="SM00909">
    <property type="entry name" value="Germane"/>
    <property type="match status" value="1"/>
</dbReference>
<comment type="caution">
    <text evidence="2">The sequence shown here is derived from an EMBL/GenBank/DDBJ whole genome shotgun (WGS) entry which is preliminary data.</text>
</comment>
<dbReference type="Proteomes" id="UP000290273">
    <property type="component" value="Unassembled WGS sequence"/>
</dbReference>
<feature type="domain" description="GerMN" evidence="1">
    <location>
        <begin position="84"/>
        <end position="171"/>
    </location>
</feature>
<sequence>MKKMKKLINPIICLILFASVFNFIGCEKKDKLSKQNKEKIEKLTPLEDKKNTLNLSLYFDTSENPDKVELAQEERLMNTNELLGELTLNELIKGPSVNSKLYPILPKETRLMSFSVENGIAYANFSKDILVKMSPKKEVACLKSIVWSLTALPNIEKVKFLVENKDIKSLGGNFDISKPIGKVDFENAKNK</sequence>
<organism evidence="2 3">
    <name type="scientific">Clostridium tetani</name>
    <dbReference type="NCBI Taxonomy" id="1513"/>
    <lineage>
        <taxon>Bacteria</taxon>
        <taxon>Bacillati</taxon>
        <taxon>Bacillota</taxon>
        <taxon>Clostridia</taxon>
        <taxon>Eubacteriales</taxon>
        <taxon>Clostridiaceae</taxon>
        <taxon>Clostridium</taxon>
    </lineage>
</organism>
<reference evidence="2 3" key="1">
    <citation type="submission" date="2018-06" db="EMBL/GenBank/DDBJ databases">
        <title>Genome conservation of Clostridium tetani.</title>
        <authorList>
            <person name="Bruggemann H."/>
            <person name="Popoff M.R."/>
        </authorList>
    </citation>
    <scope>NUCLEOTIDE SEQUENCE [LARGE SCALE GENOMIC DNA]</scope>
    <source>
        <strain evidence="2 3">63.05</strain>
    </source>
</reference>
<dbReference type="EMBL" id="QMAU01000013">
    <property type="protein sequence ID" value="RXI58264.1"/>
    <property type="molecule type" value="Genomic_DNA"/>
</dbReference>
<evidence type="ECO:0000313" key="2">
    <source>
        <dbReference type="EMBL" id="RXI58264.1"/>
    </source>
</evidence>
<dbReference type="Pfam" id="PF10646">
    <property type="entry name" value="Germane"/>
    <property type="match status" value="1"/>
</dbReference>
<evidence type="ECO:0000313" key="3">
    <source>
        <dbReference type="Proteomes" id="UP000290273"/>
    </source>
</evidence>
<dbReference type="InterPro" id="IPR019606">
    <property type="entry name" value="GerMN"/>
</dbReference>
<name>A0ABY0EVI4_CLOTA</name>
<evidence type="ECO:0000259" key="1">
    <source>
        <dbReference type="SMART" id="SM00909"/>
    </source>
</evidence>
<gene>
    <name evidence="2" type="ORF">DP131_02250</name>
</gene>
<proteinExistence type="predicted"/>